<dbReference type="PANTHER" id="PTHR23172:SF70">
    <property type="entry name" value="DNAJ DOMAIN, CHAPERONE J-DOMAIN SUPERFAMILY"/>
    <property type="match status" value="1"/>
</dbReference>
<feature type="compositionally biased region" description="Basic and acidic residues" evidence="2">
    <location>
        <begin position="738"/>
        <end position="759"/>
    </location>
</feature>
<evidence type="ECO:0000256" key="2">
    <source>
        <dbReference type="SAM" id="MobiDB-lite"/>
    </source>
</evidence>
<dbReference type="Proteomes" id="UP000243975">
    <property type="component" value="Unassembled WGS sequence"/>
</dbReference>
<keyword evidence="4" id="KW-1185">Reference proteome</keyword>
<feature type="compositionally biased region" description="Basic and acidic residues" evidence="2">
    <location>
        <begin position="964"/>
        <end position="983"/>
    </location>
</feature>
<feature type="compositionally biased region" description="Basic and acidic residues" evidence="2">
    <location>
        <begin position="686"/>
        <end position="702"/>
    </location>
</feature>
<organism evidence="3 4">
    <name type="scientific">Cynara cardunculus var. scolymus</name>
    <name type="common">Globe artichoke</name>
    <name type="synonym">Cynara scolymus</name>
    <dbReference type="NCBI Taxonomy" id="59895"/>
    <lineage>
        <taxon>Eukaryota</taxon>
        <taxon>Viridiplantae</taxon>
        <taxon>Streptophyta</taxon>
        <taxon>Embryophyta</taxon>
        <taxon>Tracheophyta</taxon>
        <taxon>Spermatophyta</taxon>
        <taxon>Magnoliopsida</taxon>
        <taxon>eudicotyledons</taxon>
        <taxon>Gunneridae</taxon>
        <taxon>Pentapetalae</taxon>
        <taxon>asterids</taxon>
        <taxon>campanulids</taxon>
        <taxon>Asterales</taxon>
        <taxon>Asteraceae</taxon>
        <taxon>Carduoideae</taxon>
        <taxon>Cardueae</taxon>
        <taxon>Carduinae</taxon>
        <taxon>Cynara</taxon>
    </lineage>
</organism>
<dbReference type="Gramene" id="KVH99350">
    <property type="protein sequence ID" value="KVH99350"/>
    <property type="gene ID" value="Ccrd_022413"/>
</dbReference>
<name>A0A103XYN8_CYNCS</name>
<reference evidence="3 4" key="1">
    <citation type="journal article" date="2016" name="Sci. Rep.">
        <title>The genome sequence of the outbreeding globe artichoke constructed de novo incorporating a phase-aware low-pass sequencing strategy of F1 progeny.</title>
        <authorList>
            <person name="Scaglione D."/>
            <person name="Reyes-Chin-Wo S."/>
            <person name="Acquadro A."/>
            <person name="Froenicke L."/>
            <person name="Portis E."/>
            <person name="Beitel C."/>
            <person name="Tirone M."/>
            <person name="Mauro R."/>
            <person name="Lo Monaco A."/>
            <person name="Mauromicale G."/>
            <person name="Faccioli P."/>
            <person name="Cattivelli L."/>
            <person name="Rieseberg L."/>
            <person name="Michelmore R."/>
            <person name="Lanteri S."/>
        </authorList>
    </citation>
    <scope>NUCLEOTIDE SEQUENCE [LARGE SCALE GENOMIC DNA]</scope>
    <source>
        <strain evidence="3">2C</strain>
    </source>
</reference>
<feature type="region of interest" description="Disordered" evidence="2">
    <location>
        <begin position="738"/>
        <end position="778"/>
    </location>
</feature>
<proteinExistence type="predicted"/>
<accession>A0A103XYN8</accession>
<dbReference type="GO" id="GO:0030276">
    <property type="term" value="F:clathrin binding"/>
    <property type="evidence" value="ECO:0007669"/>
    <property type="project" value="TreeGrafter"/>
</dbReference>
<dbReference type="GO" id="GO:0072583">
    <property type="term" value="P:clathrin-dependent endocytosis"/>
    <property type="evidence" value="ECO:0007669"/>
    <property type="project" value="TreeGrafter"/>
</dbReference>
<dbReference type="GO" id="GO:0005737">
    <property type="term" value="C:cytoplasm"/>
    <property type="evidence" value="ECO:0007669"/>
    <property type="project" value="TreeGrafter"/>
</dbReference>
<feature type="compositionally biased region" description="Basic and acidic residues" evidence="2">
    <location>
        <begin position="938"/>
        <end position="954"/>
    </location>
</feature>
<feature type="region of interest" description="Disordered" evidence="2">
    <location>
        <begin position="1045"/>
        <end position="1123"/>
    </location>
</feature>
<dbReference type="SUPFAM" id="SSF46565">
    <property type="entry name" value="Chaperone J-domain"/>
    <property type="match status" value="1"/>
</dbReference>
<feature type="region of interest" description="Disordered" evidence="2">
    <location>
        <begin position="858"/>
        <end position="987"/>
    </location>
</feature>
<dbReference type="InterPro" id="IPR036869">
    <property type="entry name" value="J_dom_sf"/>
</dbReference>
<evidence type="ECO:0000313" key="4">
    <source>
        <dbReference type="Proteomes" id="UP000243975"/>
    </source>
</evidence>
<dbReference type="OMA" id="VENEEMH"/>
<dbReference type="PANTHER" id="PTHR23172">
    <property type="entry name" value="AUXILIN/CYCLIN G-ASSOCIATED KINASE-RELATED"/>
    <property type="match status" value="1"/>
</dbReference>
<feature type="coiled-coil region" evidence="1">
    <location>
        <begin position="1123"/>
        <end position="1162"/>
    </location>
</feature>
<comment type="caution">
    <text evidence="3">The sequence shown here is derived from an EMBL/GenBank/DDBJ whole genome shotgun (WGS) entry which is preliminary data.</text>
</comment>
<feature type="region of interest" description="Disordered" evidence="2">
    <location>
        <begin position="654"/>
        <end position="702"/>
    </location>
</feature>
<evidence type="ECO:0000256" key="1">
    <source>
        <dbReference type="SAM" id="Coils"/>
    </source>
</evidence>
<dbReference type="GO" id="GO:0072318">
    <property type="term" value="P:clathrin coat disassembly"/>
    <property type="evidence" value="ECO:0007669"/>
    <property type="project" value="TreeGrafter"/>
</dbReference>
<dbReference type="EMBL" id="LEKV01003607">
    <property type="protein sequence ID" value="KVH99350.1"/>
    <property type="molecule type" value="Genomic_DNA"/>
</dbReference>
<protein>
    <submittedName>
        <fullName evidence="3">DnaJ domain-containing protein</fullName>
    </submittedName>
</protein>
<dbReference type="STRING" id="59895.A0A103XYN8"/>
<feature type="compositionally biased region" description="Basic and acidic residues" evidence="2">
    <location>
        <begin position="196"/>
        <end position="206"/>
    </location>
</feature>
<feature type="compositionally biased region" description="Basic and acidic residues" evidence="2">
    <location>
        <begin position="654"/>
        <end position="676"/>
    </location>
</feature>
<sequence length="1276" mass="141017">MESLSRPFHSRKLSNATSFSPKNAYHGVFSGHRHNYAGTPGIDVQDYREIFATSQVASSIPVLDLSNLGVTADATSLNTRSSKPDYSKIFGGFRDEDVAVSYEELFARDKASPSSIRSTSQDSDDLCHQSSNALKQFNMSYHKISPKSKDGLDGTRHVTQLHAVPGFTCFIDETSLPPKMEAEKHKSSAVDVSVDSSKEGFAKKQPSENAVRRKSKPHPGESFSEDKLLKTFEIGLRSQPSTVLPPSASLTKVDNHKTYSKIPTAINSESCKTNATESADARFSPTYVHEELDINSAAAASAAALRKAIEKAQESIRIAKESVGRKKKGLRSFSSKSATESLKVDGGMEDVTADEEQKCKVEVTGVFERVSASSQAFPDLGRNRKYGGTVVFPDFMDGEKLFVAKKVIDEMNGKISESTKACSIPVQSSNKFKDDMIISNPKQFMGETEFQPLDSAAKDRYVTVSSEAVDTEKSRNDTSGFVHADQTNNISVDDYEGEIKKTKPTAGVLEHQGVVKKPESVERAYELEEVGKQDALSVAQGLEGGEGTLKSASFMHKTCGVRQEDGASAQRPQGFLKIVEADKSRESLENKDEARPSNVNELAKGLANLTVAQKVEDEKKESQVSYQNDDEKRLNEVLGLLENEKQEVLQQEHVENVENEEMHRKKNNEASDKGLEEASQCLESENESKDDIKTESHKEEETREMFYDVCELEMKDSAQTCVTSIEEIEMTLQDDCEMKQEDNHTGEKKRDSLDEACDHEFDENSSGDDNPTVETDNVDDTLESCKVDMNDNNVETTQDVDDVGSSPVHVTGASCEFQIEDTEAIQGADELEGEFFEKTSSDQTISDDNEDECEVKYDNLADLDSADTALGQNETEESDVRSESSSGTVRGVEEEADESNKEKNTIDEEKIVPREEKESNIRLPHKEMPEVGSINEMKASEEPRVSNETEKTMDVNEETTTRSQYKEKEDKIGETGPKKVAGKEHRRKWHEIDEVTAREREREKNRLAVDRAIREARERAFAETRERAERAAVEKATEEVRQRMMADAREKAAKASVVTKSSSERIAQSKLRAERAAVERATSEARQRALEKAISQKSVSEAGDLHSSNETSTESAQRSKAKLEKHNRIMERVATALAEKEKRDLLAQKEQAERNRLAENLNANIKRWSSGKEGNLRALLSTLQYILGPDSGWQAVSLTEIVSSSAVKKAYRKATLCVHPDKLQQRGASVQHKYICEKVFDLLKLEEGGGADGGRGGDGDGDGDGGGGVVGGLVVA</sequence>
<feature type="compositionally biased region" description="Basic and acidic residues" evidence="2">
    <location>
        <begin position="1071"/>
        <end position="1091"/>
    </location>
</feature>
<gene>
    <name evidence="3" type="ORF">Ccrd_022413</name>
</gene>
<keyword evidence="1" id="KW-0175">Coiled coil</keyword>
<feature type="region of interest" description="Disordered" evidence="2">
    <location>
        <begin position="180"/>
        <end position="224"/>
    </location>
</feature>
<dbReference type="Gene3D" id="1.10.287.110">
    <property type="entry name" value="DnaJ domain"/>
    <property type="match status" value="1"/>
</dbReference>
<feature type="compositionally biased region" description="Polar residues" evidence="2">
    <location>
        <begin position="1106"/>
        <end position="1118"/>
    </location>
</feature>
<feature type="compositionally biased region" description="Basic and acidic residues" evidence="2">
    <location>
        <begin position="898"/>
        <end position="929"/>
    </location>
</feature>
<dbReference type="AlphaFoldDB" id="A0A103XYN8"/>
<evidence type="ECO:0000313" key="3">
    <source>
        <dbReference type="EMBL" id="KVH99350.1"/>
    </source>
</evidence>
<dbReference type="GO" id="GO:0031982">
    <property type="term" value="C:vesicle"/>
    <property type="evidence" value="ECO:0007669"/>
    <property type="project" value="TreeGrafter"/>
</dbReference>